<accession>A0AAW0MH75</accession>
<sequence length="401" mass="44938">MLSLLNQEPCSGLASVTGHGLSLFDDATRSLGSDGLGPVTLDCLMRVEWNGSEFSLVRYQPTEKHKRCAGLKIDPIQQINHFLSTLIRDSVPTEACLHTSLRHRKKHFLLRVTLSAADNTTLSLEPLWTIKGRVQLYSKPRILKVTIDDSRLEFYFLNPDTRLLTRQTAVNAMDNFGALASRALGSSRRGTEYEDVEQKETGQSVYEAHTQNCDGSNIYDVPRKPVRAFLGADQGFPCELALRTEAPKETLLQNRHGDKLYDCWPQTTRPNSAAGHCADKERSEEPPQNFDAANNYDCRHRKRALVYVKGQTYKCHNPRVDSKIGISDENKTTKNTQMSTPQHCDIVAREPGVECLTKVRCAVGGHNEKKACVVAIPQVENHKNQRKTSRPWGGLSFCSVM</sequence>
<gene>
    <name evidence="2" type="ORF">WMY93_031105</name>
</gene>
<feature type="region of interest" description="Disordered" evidence="1">
    <location>
        <begin position="272"/>
        <end position="291"/>
    </location>
</feature>
<keyword evidence="3" id="KW-1185">Reference proteome</keyword>
<dbReference type="EMBL" id="JBBPFD010000543">
    <property type="protein sequence ID" value="KAK7878286.1"/>
    <property type="molecule type" value="Genomic_DNA"/>
</dbReference>
<organism evidence="2 3">
    <name type="scientific">Mugilogobius chulae</name>
    <name type="common">yellowstripe goby</name>
    <dbReference type="NCBI Taxonomy" id="88201"/>
    <lineage>
        <taxon>Eukaryota</taxon>
        <taxon>Metazoa</taxon>
        <taxon>Chordata</taxon>
        <taxon>Craniata</taxon>
        <taxon>Vertebrata</taxon>
        <taxon>Euteleostomi</taxon>
        <taxon>Actinopterygii</taxon>
        <taxon>Neopterygii</taxon>
        <taxon>Teleostei</taxon>
        <taxon>Neoteleostei</taxon>
        <taxon>Acanthomorphata</taxon>
        <taxon>Gobiaria</taxon>
        <taxon>Gobiiformes</taxon>
        <taxon>Gobioidei</taxon>
        <taxon>Gobiidae</taxon>
        <taxon>Gobionellinae</taxon>
        <taxon>Mugilogobius</taxon>
    </lineage>
</organism>
<evidence type="ECO:0000313" key="3">
    <source>
        <dbReference type="Proteomes" id="UP001460270"/>
    </source>
</evidence>
<dbReference type="Proteomes" id="UP001460270">
    <property type="component" value="Unassembled WGS sequence"/>
</dbReference>
<evidence type="ECO:0000313" key="2">
    <source>
        <dbReference type="EMBL" id="KAK7878286.1"/>
    </source>
</evidence>
<evidence type="ECO:0000256" key="1">
    <source>
        <dbReference type="SAM" id="MobiDB-lite"/>
    </source>
</evidence>
<protein>
    <submittedName>
        <fullName evidence="2">Uncharacterized protein</fullName>
    </submittedName>
</protein>
<name>A0AAW0MH75_9GOBI</name>
<proteinExistence type="predicted"/>
<dbReference type="AlphaFoldDB" id="A0AAW0MH75"/>
<reference evidence="3" key="1">
    <citation type="submission" date="2024-04" db="EMBL/GenBank/DDBJ databases">
        <title>Salinicola lusitanus LLJ914,a marine bacterium isolated from the Okinawa Trough.</title>
        <authorList>
            <person name="Li J."/>
        </authorList>
    </citation>
    <scope>NUCLEOTIDE SEQUENCE [LARGE SCALE GENOMIC DNA]</scope>
</reference>
<comment type="caution">
    <text evidence="2">The sequence shown here is derived from an EMBL/GenBank/DDBJ whole genome shotgun (WGS) entry which is preliminary data.</text>
</comment>